<keyword evidence="9" id="KW-1185">Reference proteome</keyword>
<feature type="coiled-coil region" evidence="4">
    <location>
        <begin position="1554"/>
        <end position="1795"/>
    </location>
</feature>
<feature type="region of interest" description="Disordered" evidence="5">
    <location>
        <begin position="1900"/>
        <end position="1962"/>
    </location>
</feature>
<proteinExistence type="predicted"/>
<feature type="region of interest" description="Disordered" evidence="5">
    <location>
        <begin position="150"/>
        <end position="177"/>
    </location>
</feature>
<feature type="region of interest" description="Disordered" evidence="5">
    <location>
        <begin position="1"/>
        <end position="132"/>
    </location>
</feature>
<accession>A0A8X7MPG7</accession>
<sequence length="2159" mass="236229">MSGQPPTAFGYGIGGYQNPDGDDHGADDVMEDAEPEGHSSDSEEDADIIDITELDTERNDGDADADGDDDDNEDADRKQHDEDDEDEDEDDDDDEMPPLQKSVDSQQQQQQAMSSSILNISDDDSEDALGLTAPDFAQSASAANALTSFFGLQPPAPAPFSFPSSSISASSSVGPQATDADFLTNALNPDLESLAAAAVASRDASALSAELEQVQMQAEADKRSLRAEIAVTLEDTTTKLQNQLDQVRAEAEQKVAAVQAELKATTDALATEKTDNEHLRAKLGEITNQLKESQDRTAELEHDKAEVAAAAAAAELGQLPDGSDAAVGAPQAVITSLRIQLKSTASSNRELLRALEREKTSARQAEDRSYELNIKVRETQNQVTKLLSEIQGLKNADSTRNFKLTSVSQELELSRKELDFVRSELSKLQHSSSQFRITKSSEVSRLQTALTDAESRATALEKKVTSLQGAYDKGLVKQNELLERAEEAERRRAEDEASFKGEMDTQVHLVSLYEQRASEAERRAKAVEVQWEDVTRGWKEREDQTRLRVVEEMAKREAAEKEKEELKVALDQLAEGVGIQITRDGADASAVENGAAEQALIRAASADPNAQQGSSAGGLFGSLFGGRARSSTPAGPMLSTITASPSAQLASRLQKSGKSFTQVYHELSVATEELRREREEHGKVSQMLREVAAEAQHNEARWRAEREDATNTTRQLEVLNREFALVCSESQKREKGLKREQAELARVARENALLESQVVDQGRQIRALLREQLLRDDPSAADRLEDDGTDLAGLSRTDANAVPQDTSGIITANLVTFKSLSEMVTQNQRLLRMTRELASRMEARDREGAAANGGADGAANGLDEAELEELRSTLDQLEEQLRAERSNKKALIAERDLLKSRLQRSTDASGVNGMGANGSGASAGGGNGATAAVDAALIQAHELLRMEHERLQRHYETYRAETAEDLRQLKDDVSQARRESAKAGAKAAREKASREAADERYLMLQQSFEMQRDETHELSRQAQKLRNNYAKAEISIQALDSNLSDARASLEQARTAAANATAERDLAKSMEKRVMDEHRSLLAERSSLTQLLQSVQMMQLDLEKAGSQNRERLESQVGTLETTVRDLKERLAKEEADHRDSMLRREVEAKEAHTKLDAANAELLEAKKQLVDTNGKLTQLSTKHDELSNDLQLKIEKLAVYERQSSEEDSDGVSKEKKLEMELAEVRGNLKALAVELESTKAHMEQYKSIAQGAEDATEQLQATLEETKKDATEQVAAKENEMNSIKQRMNTFIDELNKTQEEAADLKKQLSAQRAEFNSQKKELEDTLTQLTGAEEAANAREGPIRSDRDQQARLAEEAERKYQSELVSHAKDVEELHRVRDQLRSAQTESREAVKAKETAEAKLTGSEASWSAQREAIGREMDDLKKSMDDLKKQNALLHDALESANDQANKLRQAHAESSADNFDPDQSVSTLPSAELGEVVRFLRKEKEIVDVQLELSRQEAARLRQSLDYANAAIDKLRTELSEERGKVVAASGSSAQQQDLLEKVQQVNLLRESNATLRQETERAKSRIATLEVQLRTIQTELQPLRERATMAEAELESSREQAKILEEDSKRWQTRVQNILAQYNQQDPEEVRSLKEQAAKVDGLVETNQRLQGELAAANSKFEGIKNSFSMLRNQTKTRLEQSSAQLEEAKKQISTKEQEHSEALTALQTKLDAATANAESESGVKAVAEAQGQWNEEKKQLEQRNETHLARAKEFLSLRRVAEAAQKEAETKLTDLQKELDEIRSGNSAEIEKAVAERLAEFKKSAEMGGQLDEADSNLLSLQERLAKQEEELKQAQARIAELEAALAATASGDDNGDEDADGEDDAASAAEIEALKAKHAQELTEVRTEATARAMEKQQELEAQIAKMKKEQAAVEDGTGAAAAASAEPNPEKVEEEVQKRLSALESEREAAQTSALKAAVEAQLKEVAEKHKEEVADAVERAKNEANLRNQLHLSKRDKTILNLQKELTELKGQGEPAKEEEKPVASTSKEAAPAAAEPAPADASKEASTSAAATAAARPLAGQTIAGRVNRTLRGNTIRGSGGAAVAGSSTDAAPPTSSAAPAAPTGPAKRKAATGEDAGNTSTEKGPAKKQARSGGGRAGRRGPQS</sequence>
<evidence type="ECO:0000259" key="7">
    <source>
        <dbReference type="Pfam" id="PF25785"/>
    </source>
</evidence>
<feature type="region of interest" description="Disordered" evidence="5">
    <location>
        <begin position="1335"/>
        <end position="1359"/>
    </location>
</feature>
<feature type="compositionally biased region" description="Acidic residues" evidence="5">
    <location>
        <begin position="62"/>
        <end position="74"/>
    </location>
</feature>
<comment type="subcellular location">
    <subcellularLocation>
        <location evidence="1">Nucleus</location>
    </subcellularLocation>
</comment>
<feature type="region of interest" description="Disordered" evidence="5">
    <location>
        <begin position="2018"/>
        <end position="2159"/>
    </location>
</feature>
<dbReference type="GO" id="GO:0006606">
    <property type="term" value="P:protein import into nucleus"/>
    <property type="evidence" value="ECO:0007669"/>
    <property type="project" value="InterPro"/>
</dbReference>
<feature type="domain" description="Nucleoprotein TPR/MLP1-2" evidence="6">
    <location>
        <begin position="1321"/>
        <end position="1447"/>
    </location>
</feature>
<feature type="compositionally biased region" description="Low complexity" evidence="5">
    <location>
        <begin position="1925"/>
        <end position="1937"/>
    </location>
</feature>
<dbReference type="PANTHER" id="PTHR18898:SF2">
    <property type="entry name" value="NUCLEOPROTEIN TPR"/>
    <property type="match status" value="1"/>
</dbReference>
<feature type="coiled-coil region" evidence="4">
    <location>
        <begin position="443"/>
        <end position="576"/>
    </location>
</feature>
<feature type="compositionally biased region" description="Polar residues" evidence="5">
    <location>
        <begin position="1463"/>
        <end position="1474"/>
    </location>
</feature>
<feature type="region of interest" description="Disordered" evidence="5">
    <location>
        <begin position="1384"/>
        <end position="1414"/>
    </location>
</feature>
<feature type="compositionally biased region" description="Acidic residues" evidence="5">
    <location>
        <begin position="1864"/>
        <end position="1876"/>
    </location>
</feature>
<feature type="compositionally biased region" description="Low complexity" evidence="5">
    <location>
        <begin position="2098"/>
        <end position="2120"/>
    </location>
</feature>
<dbReference type="InterPro" id="IPR012929">
    <property type="entry name" value="Nucleoprot-TPR/MLP1-2_dom"/>
</dbReference>
<evidence type="ECO:0000313" key="8">
    <source>
        <dbReference type="EMBL" id="KAE8243130.1"/>
    </source>
</evidence>
<feature type="region of interest" description="Disordered" evidence="5">
    <location>
        <begin position="1858"/>
        <end position="1882"/>
    </location>
</feature>
<dbReference type="InterPro" id="IPR057974">
    <property type="entry name" value="NUA/TPR/MLP1-2-like_dom"/>
</dbReference>
<keyword evidence="3" id="KW-0539">Nucleus</keyword>
<feature type="compositionally biased region" description="Basic and acidic residues" evidence="5">
    <location>
        <begin position="1940"/>
        <end position="1950"/>
    </location>
</feature>
<evidence type="ECO:0000256" key="5">
    <source>
        <dbReference type="SAM" id="MobiDB-lite"/>
    </source>
</evidence>
<feature type="domain" description="NUA/TPR/MLP1-2-like" evidence="7">
    <location>
        <begin position="740"/>
        <end position="845"/>
    </location>
</feature>
<feature type="region of interest" description="Disordered" evidence="5">
    <location>
        <begin position="1450"/>
        <end position="1474"/>
    </location>
</feature>
<comment type="caution">
    <text evidence="8">The sequence shown here is derived from an EMBL/GenBank/DDBJ whole genome shotgun (WGS) entry which is preliminary data.</text>
</comment>
<organism evidence="8 9">
    <name type="scientific">Tilletia controversa</name>
    <name type="common">dwarf bunt fungus</name>
    <dbReference type="NCBI Taxonomy" id="13291"/>
    <lineage>
        <taxon>Eukaryota</taxon>
        <taxon>Fungi</taxon>
        <taxon>Dikarya</taxon>
        <taxon>Basidiomycota</taxon>
        <taxon>Ustilaginomycotina</taxon>
        <taxon>Exobasidiomycetes</taxon>
        <taxon>Tilletiales</taxon>
        <taxon>Tilletiaceae</taxon>
        <taxon>Tilletia</taxon>
    </lineage>
</organism>
<feature type="compositionally biased region" description="Low complexity" evidence="5">
    <location>
        <begin position="2037"/>
        <end position="2076"/>
    </location>
</feature>
<evidence type="ECO:0000256" key="1">
    <source>
        <dbReference type="ARBA" id="ARBA00004123"/>
    </source>
</evidence>
<feature type="compositionally biased region" description="Basic and acidic residues" evidence="5">
    <location>
        <begin position="1344"/>
        <end position="1359"/>
    </location>
</feature>
<feature type="region of interest" description="Disordered" evidence="5">
    <location>
        <begin position="972"/>
        <end position="996"/>
    </location>
</feature>
<name>A0A8X7MPG7_9BASI</name>
<protein>
    <recommendedName>
        <fullName evidence="10">Nucleoprotein TPR/MLP1 domain-containing protein</fullName>
    </recommendedName>
</protein>
<dbReference type="GO" id="GO:0006406">
    <property type="term" value="P:mRNA export from nucleus"/>
    <property type="evidence" value="ECO:0007669"/>
    <property type="project" value="TreeGrafter"/>
</dbReference>
<feature type="region of interest" description="Disordered" evidence="5">
    <location>
        <begin position="779"/>
        <end position="801"/>
    </location>
</feature>
<dbReference type="GO" id="GO:0005643">
    <property type="term" value="C:nuclear pore"/>
    <property type="evidence" value="ECO:0007669"/>
    <property type="project" value="TreeGrafter"/>
</dbReference>
<feature type="compositionally biased region" description="Basic and acidic residues" evidence="5">
    <location>
        <begin position="1900"/>
        <end position="1910"/>
    </location>
</feature>
<evidence type="ECO:0008006" key="10">
    <source>
        <dbReference type="Google" id="ProtNLM"/>
    </source>
</evidence>
<reference evidence="8" key="2">
    <citation type="journal article" date="2019" name="IMA Fungus">
        <title>Genome sequencing and comparison of five Tilletia species to identify candidate genes for the detection of regulated species infecting wheat.</title>
        <authorList>
            <person name="Nguyen H.D.T."/>
            <person name="Sultana T."/>
            <person name="Kesanakurti P."/>
            <person name="Hambleton S."/>
        </authorList>
    </citation>
    <scope>NUCLEOTIDE SEQUENCE</scope>
    <source>
        <strain evidence="8">DAOMC 236426</strain>
    </source>
</reference>
<reference evidence="8" key="1">
    <citation type="submission" date="2016-04" db="EMBL/GenBank/DDBJ databases">
        <authorList>
            <person name="Nguyen H.D."/>
            <person name="Samba Siva P."/>
            <person name="Cullis J."/>
            <person name="Levesque C.A."/>
            <person name="Hambleton S."/>
        </authorList>
    </citation>
    <scope>NUCLEOTIDE SEQUENCE</scope>
    <source>
        <strain evidence="8">DAOMC 236426</strain>
    </source>
</reference>
<feature type="compositionally biased region" description="Low complexity" evidence="5">
    <location>
        <begin position="100"/>
        <end position="120"/>
    </location>
</feature>
<evidence type="ECO:0000259" key="6">
    <source>
        <dbReference type="Pfam" id="PF07926"/>
    </source>
</evidence>
<feature type="compositionally biased region" description="Acidic residues" evidence="5">
    <location>
        <begin position="82"/>
        <end position="96"/>
    </location>
</feature>
<feature type="coiled-coil region" evidence="4">
    <location>
        <begin position="860"/>
        <end position="894"/>
    </location>
</feature>
<feature type="compositionally biased region" description="Acidic residues" evidence="5">
    <location>
        <begin position="42"/>
        <end position="54"/>
    </location>
</feature>
<evidence type="ECO:0000313" key="9">
    <source>
        <dbReference type="Proteomes" id="UP000077684"/>
    </source>
</evidence>
<dbReference type="Pfam" id="PF25785">
    <property type="entry name" value="TPR"/>
    <property type="match status" value="1"/>
</dbReference>
<dbReference type="PANTHER" id="PTHR18898">
    <property type="entry name" value="NUCLEOPROTEIN TPR-RELATED"/>
    <property type="match status" value="1"/>
</dbReference>
<dbReference type="Pfam" id="PF07926">
    <property type="entry name" value="TPR_MLP1_2"/>
    <property type="match status" value="1"/>
</dbReference>
<feature type="compositionally biased region" description="Basic and acidic residues" evidence="5">
    <location>
        <begin position="1384"/>
        <end position="1403"/>
    </location>
</feature>
<dbReference type="Proteomes" id="UP000077684">
    <property type="component" value="Unassembled WGS sequence"/>
</dbReference>
<evidence type="ECO:0000256" key="3">
    <source>
        <dbReference type="ARBA" id="ARBA00023242"/>
    </source>
</evidence>
<feature type="compositionally biased region" description="Low complexity" evidence="5">
    <location>
        <begin position="161"/>
        <end position="172"/>
    </location>
</feature>
<dbReference type="GO" id="GO:0017056">
    <property type="term" value="F:structural constituent of nuclear pore"/>
    <property type="evidence" value="ECO:0007669"/>
    <property type="project" value="TreeGrafter"/>
</dbReference>
<dbReference type="EMBL" id="LWDE02000961">
    <property type="protein sequence ID" value="KAE8243130.1"/>
    <property type="molecule type" value="Genomic_DNA"/>
</dbReference>
<feature type="coiled-coil region" evidence="4">
    <location>
        <begin position="348"/>
        <end position="396"/>
    </location>
</feature>
<keyword evidence="2 4" id="KW-0175">Coiled coil</keyword>
<evidence type="ECO:0000256" key="4">
    <source>
        <dbReference type="SAM" id="Coils"/>
    </source>
</evidence>
<evidence type="ECO:0000256" key="2">
    <source>
        <dbReference type="ARBA" id="ARBA00023054"/>
    </source>
</evidence>
<gene>
    <name evidence="8" type="ORF">A4X06_0g6533</name>
</gene>
<feature type="coiled-coil region" evidence="4">
    <location>
        <begin position="208"/>
        <end position="303"/>
    </location>
</feature>